<evidence type="ECO:0000256" key="3">
    <source>
        <dbReference type="ARBA" id="ARBA00023295"/>
    </source>
</evidence>
<feature type="chain" id="PRO_5045931735" evidence="5">
    <location>
        <begin position="24"/>
        <end position="439"/>
    </location>
</feature>
<proteinExistence type="inferred from homology"/>
<dbReference type="PRINTS" id="PR00131">
    <property type="entry name" value="GLHYDRLASE1"/>
</dbReference>
<dbReference type="SUPFAM" id="SSF51445">
    <property type="entry name" value="(Trans)glycosidases"/>
    <property type="match status" value="1"/>
</dbReference>
<dbReference type="RefSeq" id="WP_160989911.1">
    <property type="nucleotide sequence ID" value="NZ_WWCO01000005.1"/>
</dbReference>
<dbReference type="Proteomes" id="UP000449678">
    <property type="component" value="Unassembled WGS sequence"/>
</dbReference>
<dbReference type="InterPro" id="IPR001360">
    <property type="entry name" value="Glyco_hydro_1"/>
</dbReference>
<dbReference type="Pfam" id="PF00232">
    <property type="entry name" value="Glyco_hydro_1"/>
    <property type="match status" value="2"/>
</dbReference>
<comment type="caution">
    <text evidence="6">The sequence shown here is derived from an EMBL/GenBank/DDBJ whole genome shotgun (WGS) entry which is preliminary data.</text>
</comment>
<name>A0ABW9V743_9BURK</name>
<keyword evidence="7" id="KW-1185">Reference proteome</keyword>
<evidence type="ECO:0000313" key="7">
    <source>
        <dbReference type="Proteomes" id="UP000449678"/>
    </source>
</evidence>
<dbReference type="InterPro" id="IPR006311">
    <property type="entry name" value="TAT_signal"/>
</dbReference>
<dbReference type="InterPro" id="IPR017853">
    <property type="entry name" value="GH"/>
</dbReference>
<dbReference type="PROSITE" id="PS51318">
    <property type="entry name" value="TAT"/>
    <property type="match status" value="1"/>
</dbReference>
<dbReference type="Gene3D" id="3.20.20.80">
    <property type="entry name" value="Glycosidases"/>
    <property type="match status" value="1"/>
</dbReference>
<comment type="similarity">
    <text evidence="1 4">Belongs to the glycosyl hydrolase 1 family.</text>
</comment>
<gene>
    <name evidence="6" type="ORF">GTP38_09250</name>
</gene>
<evidence type="ECO:0000256" key="1">
    <source>
        <dbReference type="ARBA" id="ARBA00010838"/>
    </source>
</evidence>
<keyword evidence="2" id="KW-0378">Hydrolase</keyword>
<evidence type="ECO:0000313" key="6">
    <source>
        <dbReference type="EMBL" id="MYM34523.1"/>
    </source>
</evidence>
<evidence type="ECO:0000256" key="2">
    <source>
        <dbReference type="ARBA" id="ARBA00022801"/>
    </source>
</evidence>
<keyword evidence="3" id="KW-0326">Glycosidase</keyword>
<sequence length="439" mass="47946">MDRRTFMAAAGVAATVSSVPALGAGGAPAKFPKGFLWGAATAAHQVEGNNVNSDCWVAEHIENSGFEEPSADAANSFELWPVDLDLVRGMGLNSYRFSLEWARIEPEPGMFSIAMLNHYKAMIEGCRARHIVPVVTFNHFTTPRWFALRGGWMNDDSPDLFARFCDRAARHLSAHIGYALTLNEPNLSGVLHLVFPPGVGERLYASDKAMSEAIAKKFNVPLFLLGNGLWLPDAERVRRNMLQAHKLGRQAIKAVRGDLPVGASLAIIDDQAAGPDSKRDAMREQLYGEWLRAVRHDDFVGVQNYERTVWDAQGKVPAPAGVVRNMAGSEVYPPSLEGAVRYAHAVAGVPVMVTEHGVNSVDDRVRAQLIPPALAALKKAMDDGVPVLGYLHWSLVDNFEWNSGYKAKFGLHSVDRTTFQRTAKPSALVLGSIARKNGL</sequence>
<accession>A0ABW9V743</accession>
<organism evidence="6 7">
    <name type="scientific">Duganella lactea</name>
    <dbReference type="NCBI Taxonomy" id="2692173"/>
    <lineage>
        <taxon>Bacteria</taxon>
        <taxon>Pseudomonadati</taxon>
        <taxon>Pseudomonadota</taxon>
        <taxon>Betaproteobacteria</taxon>
        <taxon>Burkholderiales</taxon>
        <taxon>Oxalobacteraceae</taxon>
        <taxon>Telluria group</taxon>
        <taxon>Duganella</taxon>
    </lineage>
</organism>
<evidence type="ECO:0000256" key="5">
    <source>
        <dbReference type="SAM" id="SignalP"/>
    </source>
</evidence>
<dbReference type="PANTHER" id="PTHR10353">
    <property type="entry name" value="GLYCOSYL HYDROLASE"/>
    <property type="match status" value="1"/>
</dbReference>
<dbReference type="PANTHER" id="PTHR10353:SF36">
    <property type="entry name" value="LP05116P"/>
    <property type="match status" value="1"/>
</dbReference>
<evidence type="ECO:0000256" key="4">
    <source>
        <dbReference type="RuleBase" id="RU003690"/>
    </source>
</evidence>
<dbReference type="EMBL" id="WWCO01000005">
    <property type="protein sequence ID" value="MYM34523.1"/>
    <property type="molecule type" value="Genomic_DNA"/>
</dbReference>
<reference evidence="6 7" key="1">
    <citation type="submission" date="2019-12" db="EMBL/GenBank/DDBJ databases">
        <title>Novel species isolated from a subtropical stream in China.</title>
        <authorList>
            <person name="Lu H."/>
        </authorList>
    </citation>
    <scope>NUCLEOTIDE SEQUENCE [LARGE SCALE GENOMIC DNA]</scope>
    <source>
        <strain evidence="6 7">FT94W</strain>
    </source>
</reference>
<protein>
    <submittedName>
        <fullName evidence="6">Family 1 glycosylhydrolase</fullName>
    </submittedName>
</protein>
<keyword evidence="5" id="KW-0732">Signal</keyword>
<feature type="signal peptide" evidence="5">
    <location>
        <begin position="1"/>
        <end position="23"/>
    </location>
</feature>